<dbReference type="RefSeq" id="XP_049311538.1">
    <property type="nucleotide sequence ID" value="XM_049455581.1"/>
</dbReference>
<evidence type="ECO:0000256" key="1">
    <source>
        <dbReference type="SAM" id="MobiDB-lite"/>
    </source>
</evidence>
<evidence type="ECO:0000313" key="3">
    <source>
        <dbReference type="Proteomes" id="UP001652620"/>
    </source>
</evidence>
<feature type="compositionally biased region" description="Polar residues" evidence="1">
    <location>
        <begin position="94"/>
        <end position="110"/>
    </location>
</feature>
<feature type="compositionally biased region" description="Polar residues" evidence="1">
    <location>
        <begin position="158"/>
        <end position="174"/>
    </location>
</feature>
<feature type="region of interest" description="Disordered" evidence="1">
    <location>
        <begin position="94"/>
        <end position="119"/>
    </location>
</feature>
<dbReference type="GeneID" id="105225694"/>
<protein>
    <submittedName>
        <fullName evidence="4">Uncharacterized protein LOC105225694</fullName>
    </submittedName>
</protein>
<evidence type="ECO:0000313" key="4">
    <source>
        <dbReference type="RefSeq" id="XP_049311538.1"/>
    </source>
</evidence>
<feature type="compositionally biased region" description="Polar residues" evidence="1">
    <location>
        <begin position="188"/>
        <end position="197"/>
    </location>
</feature>
<name>A0ABM3JQN4_BACDO</name>
<gene>
    <name evidence="4" type="primary">LOC105225694</name>
</gene>
<feature type="chain" id="PRO_5047080926" evidence="2">
    <location>
        <begin position="33"/>
        <end position="207"/>
    </location>
</feature>
<evidence type="ECO:0000256" key="2">
    <source>
        <dbReference type="SAM" id="SignalP"/>
    </source>
</evidence>
<feature type="region of interest" description="Disordered" evidence="1">
    <location>
        <begin position="158"/>
        <end position="207"/>
    </location>
</feature>
<keyword evidence="3" id="KW-1185">Reference proteome</keyword>
<dbReference type="Proteomes" id="UP001652620">
    <property type="component" value="Chromosome 4"/>
</dbReference>
<proteinExistence type="predicted"/>
<keyword evidence="2" id="KW-0732">Signal</keyword>
<reference evidence="4" key="1">
    <citation type="submission" date="2025-08" db="UniProtKB">
        <authorList>
            <consortium name="RefSeq"/>
        </authorList>
    </citation>
    <scope>IDENTIFICATION</scope>
    <source>
        <tissue evidence="4">Adult</tissue>
    </source>
</reference>
<feature type="signal peptide" evidence="2">
    <location>
        <begin position="1"/>
        <end position="32"/>
    </location>
</feature>
<accession>A0ABM3JQN4</accession>
<organism evidence="3 4">
    <name type="scientific">Bactrocera dorsalis</name>
    <name type="common">Oriental fruit fly</name>
    <name type="synonym">Dacus dorsalis</name>
    <dbReference type="NCBI Taxonomy" id="27457"/>
    <lineage>
        <taxon>Eukaryota</taxon>
        <taxon>Metazoa</taxon>
        <taxon>Ecdysozoa</taxon>
        <taxon>Arthropoda</taxon>
        <taxon>Hexapoda</taxon>
        <taxon>Insecta</taxon>
        <taxon>Pterygota</taxon>
        <taxon>Neoptera</taxon>
        <taxon>Endopterygota</taxon>
        <taxon>Diptera</taxon>
        <taxon>Brachycera</taxon>
        <taxon>Muscomorpha</taxon>
        <taxon>Tephritoidea</taxon>
        <taxon>Tephritidae</taxon>
        <taxon>Bactrocera</taxon>
        <taxon>Bactrocera</taxon>
    </lineage>
</organism>
<sequence length="207" mass="22869">MLRQSEHFQCRRRQALAIFSFIVIFCIDFSCADNPNNNAEDTAIPAVFGRLHPLKLVGEIRDKTAGIGQGITTILKEPAQKDFDNLENLMNAANQKSPENPVVSDNNGGAVQSDESDESDRVSYHYMQSHLGQGITTILKEPGQKDLDNLENLMNDANQKSSENSEVSDNNGGAVQSDESDSVPYHYMQSQLSNRRIGNSYRFGGKG</sequence>